<feature type="region of interest" description="Disordered" evidence="1">
    <location>
        <begin position="839"/>
        <end position="1016"/>
    </location>
</feature>
<gene>
    <name evidence="2" type="ORF">MCUN1_003204</name>
</gene>
<feature type="compositionally biased region" description="Acidic residues" evidence="1">
    <location>
        <begin position="967"/>
        <end position="987"/>
    </location>
</feature>
<feature type="compositionally biased region" description="Basic and acidic residues" evidence="1">
    <location>
        <begin position="334"/>
        <end position="349"/>
    </location>
</feature>
<keyword evidence="3" id="KW-1185">Reference proteome</keyword>
<feature type="compositionally biased region" description="Acidic residues" evidence="1">
    <location>
        <begin position="207"/>
        <end position="231"/>
    </location>
</feature>
<dbReference type="AlphaFoldDB" id="A0AAF0ET74"/>
<evidence type="ECO:0000313" key="2">
    <source>
        <dbReference type="EMBL" id="WFD36325.1"/>
    </source>
</evidence>
<dbReference type="Gene3D" id="3.10.129.10">
    <property type="entry name" value="Hotdog Thioesterase"/>
    <property type="match status" value="1"/>
</dbReference>
<feature type="compositionally biased region" description="Acidic residues" evidence="1">
    <location>
        <begin position="932"/>
        <end position="948"/>
    </location>
</feature>
<proteinExistence type="predicted"/>
<dbReference type="CDD" id="cd00586">
    <property type="entry name" value="4HBT"/>
    <property type="match status" value="1"/>
</dbReference>
<accession>A0AAF0ET74</accession>
<feature type="compositionally biased region" description="Acidic residues" evidence="1">
    <location>
        <begin position="858"/>
        <end position="869"/>
    </location>
</feature>
<feature type="compositionally biased region" description="Low complexity" evidence="1">
    <location>
        <begin position="55"/>
        <end position="66"/>
    </location>
</feature>
<sequence>MREHNARALVPPRISAFDVFDEDTWLRRVRNTLADAIVARHSPRRIRAGVSPVSAATPTKAARAAALQETHPERSEVDDSPADLVLVDCDDASVRPSVEEGDCSAQASGPESIEQVYSEDSQDDDAAAECDDYESGDEDVIVLEDDDDDESDIESVAQSTADDEHHVYGFESTPFARRANNIATGVRPECKASQGGEWSEREKEAGSEGEEEVEDEGGEEYQVGAEDDEFELYDHEYDHDEDAAYDEYDEEDYNSHGVIYDDVDIDGENMVNINHADFTDESVTDQVAQFLRIVKGKQPARDSESVIGEQGSYESSESDQESSESDSDQESDEESSKGSDKENKTQLVVDEHMRLTAEALKELFSHGGIRDGDTGDLVDTANFAANVVPVDEPPPPKAMSALELFSAFEERAGSSQIDLDELLRARANAQSIPDSSRRPVIEIISSEPTSAPDSAPVIENEGTTAADMTDRRPADSSQAIQSNPDRDTELVSDSADISGSASHYEDAEQSGFGRSLSQPIVVLDSDGKDGEDSMYFEPFAESWANNELNTNWDKMDLPSHFESSHAHVGSGLGNMHNEQLELINKDIFEHDTKDEGPALDGHLMSIENEDSAELLDTLDKSDKVIKVDDDDNAVTVDDDPRDTAVESAQVPSEQPTKEHSQEDDQPEHENQSEERHLEEQDTRNEASDAAPESSREVSHEAANSTKDDAAEIHAAPHNPQETPDTSLLGDIDLISNEDDEANISHATRSHCALRRLVLSRLPGAPTFVVHECALDPVKLEEEGATEEDIFLDTLDMKPLIAEELPEDVYHTLTRIVGLSMLDKVSVIPGSLGDQWMREAEAEEAQVEEAKAESRADDDKAEDEMVDASTEESGTVEAEDNEIRAAEDEAEIKSGNNVDEGDKEAEDAEESQDSEGAERDNQIVYAKQAGNIEEAEDSEQADQDAETDNIVDNGNAQDAGELEAAQVESDDSEQGDDDNADEDEDGELDDHADGAGNADHDTAMTDQKGEQSADEDINGIRAFRNALGARRMIYTMPSVAEIKAAEAEVQRNIEEATEEVVKLGFPRQGIYSHKVVWAEHDQFRHVNNVHYLRWFENARMVWLDDLTYRVSPQMRDDMVNGRNIGIILANTYCRYRRPVTFPDTILIGQAMLPITKPDRFTKKYIAYSVKERHVAAISEQEGVTYDYERLCKAPIPEELRVAFEAWQYTGK</sequence>
<dbReference type="Proteomes" id="UP001219933">
    <property type="component" value="Chromosome 4"/>
</dbReference>
<dbReference type="InterPro" id="IPR029069">
    <property type="entry name" value="HotDog_dom_sf"/>
</dbReference>
<protein>
    <submittedName>
        <fullName evidence="2">Uncharacterized protein</fullName>
    </submittedName>
</protein>
<evidence type="ECO:0000313" key="3">
    <source>
        <dbReference type="Proteomes" id="UP001219933"/>
    </source>
</evidence>
<name>A0AAF0ET74_9BASI</name>
<dbReference type="SUPFAM" id="SSF54637">
    <property type="entry name" value="Thioesterase/thiol ester dehydrase-isomerase"/>
    <property type="match status" value="1"/>
</dbReference>
<feature type="compositionally biased region" description="Acidic residues" evidence="1">
    <location>
        <begin position="316"/>
        <end position="333"/>
    </location>
</feature>
<organism evidence="2 3">
    <name type="scientific">Malassezia cuniculi</name>
    <dbReference type="NCBI Taxonomy" id="948313"/>
    <lineage>
        <taxon>Eukaryota</taxon>
        <taxon>Fungi</taxon>
        <taxon>Dikarya</taxon>
        <taxon>Basidiomycota</taxon>
        <taxon>Ustilaginomycotina</taxon>
        <taxon>Malasseziomycetes</taxon>
        <taxon>Malasseziales</taxon>
        <taxon>Malasseziaceae</taxon>
        <taxon>Malassezia</taxon>
    </lineage>
</organism>
<feature type="compositionally biased region" description="Basic and acidic residues" evidence="1">
    <location>
        <begin position="693"/>
        <end position="706"/>
    </location>
</feature>
<feature type="compositionally biased region" description="Basic and acidic residues" evidence="1">
    <location>
        <begin position="988"/>
        <end position="1010"/>
    </location>
</feature>
<dbReference type="PANTHER" id="PTHR31793">
    <property type="entry name" value="4-HYDROXYBENZOYL-COA THIOESTERASE FAMILY MEMBER"/>
    <property type="match status" value="1"/>
</dbReference>
<dbReference type="EMBL" id="CP119880">
    <property type="protein sequence ID" value="WFD36325.1"/>
    <property type="molecule type" value="Genomic_DNA"/>
</dbReference>
<dbReference type="GO" id="GO:0047617">
    <property type="term" value="F:fatty acyl-CoA hydrolase activity"/>
    <property type="evidence" value="ECO:0007669"/>
    <property type="project" value="TreeGrafter"/>
</dbReference>
<feature type="compositionally biased region" description="Acidic residues" evidence="1">
    <location>
        <begin position="629"/>
        <end position="640"/>
    </location>
</feature>
<reference evidence="2" key="1">
    <citation type="submission" date="2023-03" db="EMBL/GenBank/DDBJ databases">
        <title>Mating type loci evolution in Malassezia.</title>
        <authorList>
            <person name="Coelho M.A."/>
        </authorList>
    </citation>
    <scope>NUCLEOTIDE SEQUENCE</scope>
    <source>
        <strain evidence="2">CBS 11721</strain>
    </source>
</reference>
<feature type="compositionally biased region" description="Acidic residues" evidence="1">
    <location>
        <begin position="120"/>
        <end position="135"/>
    </location>
</feature>
<feature type="region of interest" description="Disordered" evidence="1">
    <location>
        <begin position="186"/>
        <end position="254"/>
    </location>
</feature>
<feature type="compositionally biased region" description="Acidic residues" evidence="1">
    <location>
        <begin position="898"/>
        <end position="914"/>
    </location>
</feature>
<dbReference type="Pfam" id="PF13279">
    <property type="entry name" value="4HBT_2"/>
    <property type="match status" value="1"/>
</dbReference>
<feature type="region of interest" description="Disordered" evidence="1">
    <location>
        <begin position="629"/>
        <end position="706"/>
    </location>
</feature>
<feature type="region of interest" description="Disordered" evidence="1">
    <location>
        <begin position="49"/>
        <end position="82"/>
    </location>
</feature>
<feature type="region of interest" description="Disordered" evidence="1">
    <location>
        <begin position="95"/>
        <end position="135"/>
    </location>
</feature>
<feature type="compositionally biased region" description="Basic and acidic residues" evidence="1">
    <location>
        <begin position="847"/>
        <end position="857"/>
    </location>
</feature>
<dbReference type="InterPro" id="IPR050563">
    <property type="entry name" value="4-hydroxybenzoyl-CoA_TE"/>
</dbReference>
<evidence type="ECO:0000256" key="1">
    <source>
        <dbReference type="SAM" id="MobiDB-lite"/>
    </source>
</evidence>
<feature type="region of interest" description="Disordered" evidence="1">
    <location>
        <begin position="445"/>
        <end position="512"/>
    </location>
</feature>
<dbReference type="PANTHER" id="PTHR31793:SF39">
    <property type="entry name" value="THIOESTERASE_THIOL ESTER DEHYDRASE-ISOMERASE"/>
    <property type="match status" value="1"/>
</dbReference>
<feature type="region of interest" description="Disordered" evidence="1">
    <location>
        <begin position="297"/>
        <end position="349"/>
    </location>
</feature>
<feature type="compositionally biased region" description="Basic and acidic residues" evidence="1">
    <location>
        <begin position="655"/>
        <end position="686"/>
    </location>
</feature>
<feature type="compositionally biased region" description="Acidic residues" evidence="1">
    <location>
        <begin position="239"/>
        <end position="252"/>
    </location>
</feature>